<proteinExistence type="predicted"/>
<dbReference type="InterPro" id="IPR021847">
    <property type="entry name" value="DUF3443"/>
</dbReference>
<name>A0A934PZP6_9BURK</name>
<dbReference type="PROSITE" id="PS51257">
    <property type="entry name" value="PROKAR_LIPOPROTEIN"/>
    <property type="match status" value="1"/>
</dbReference>
<reference evidence="2" key="1">
    <citation type="submission" date="2020-12" db="EMBL/GenBank/DDBJ databases">
        <title>Ramlibacter sp. nov., isolated from a freshwater alga, Cryptomonas.</title>
        <authorList>
            <person name="Kim H.M."/>
            <person name="Jeon C.O."/>
        </authorList>
    </citation>
    <scope>NUCLEOTIDE SEQUENCE</scope>
    <source>
        <strain evidence="2">CrO1</strain>
    </source>
</reference>
<protein>
    <submittedName>
        <fullName evidence="2">DUF3443 family protein</fullName>
    </submittedName>
</protein>
<feature type="signal peptide" evidence="1">
    <location>
        <begin position="1"/>
        <end position="18"/>
    </location>
</feature>
<accession>A0A934PZP6</accession>
<dbReference type="Pfam" id="PF11925">
    <property type="entry name" value="DUF3443"/>
    <property type="match status" value="1"/>
</dbReference>
<sequence>MKRLLRVGVSIACALVLAACGGGGGGGSATKTVEPVFAGVAPLSAPTNAPTGFGPTPTAAANVLPVVVDRGIRGTAFNAPFVTVTVCVPGGTCADIDHVIVDTASAGLRLNASALPATLALPEAATTDGSAAAQCMKFLGGFTWGSVRRADVQLAGQRIASMPVHVMADTDARFATIPSGCSSAGANLANRLDAKGILGVGMSRQDCGSSCVTSAAPAMYYGCGASGCAPATVPLASQVTNPVTLLAAHNNGVALMLQQVPQGGAATVGGALVLGIGTDANNQLGSARLLAPDRSGQVSVTLKGRSLPAYIDSGSNALLFPDTELPKCGELFCPAQPTALDVRLRSPAGVEQAMSFTVESAPTWGAAAATIAAPWENETLWGLPFFFGRTVFVAIKDAPTPAGNGPFWAF</sequence>
<comment type="caution">
    <text evidence="2">The sequence shown here is derived from an EMBL/GenBank/DDBJ whole genome shotgun (WGS) entry which is preliminary data.</text>
</comment>
<dbReference type="EMBL" id="JAEDAO010000001">
    <property type="protein sequence ID" value="MBK0391997.1"/>
    <property type="molecule type" value="Genomic_DNA"/>
</dbReference>
<organism evidence="2 3">
    <name type="scientific">Ramlibacter algicola</name>
    <dbReference type="NCBI Taxonomy" id="2795217"/>
    <lineage>
        <taxon>Bacteria</taxon>
        <taxon>Pseudomonadati</taxon>
        <taxon>Pseudomonadota</taxon>
        <taxon>Betaproteobacteria</taxon>
        <taxon>Burkholderiales</taxon>
        <taxon>Comamonadaceae</taxon>
        <taxon>Ramlibacter</taxon>
    </lineage>
</organism>
<dbReference type="Proteomes" id="UP000617041">
    <property type="component" value="Unassembled WGS sequence"/>
</dbReference>
<keyword evidence="3" id="KW-1185">Reference proteome</keyword>
<evidence type="ECO:0000256" key="1">
    <source>
        <dbReference type="SAM" id="SignalP"/>
    </source>
</evidence>
<evidence type="ECO:0000313" key="3">
    <source>
        <dbReference type="Proteomes" id="UP000617041"/>
    </source>
</evidence>
<gene>
    <name evidence="2" type="ORF">I8E28_05295</name>
</gene>
<dbReference type="RefSeq" id="WP_200786959.1">
    <property type="nucleotide sequence ID" value="NZ_JAEDAO010000001.1"/>
</dbReference>
<dbReference type="AlphaFoldDB" id="A0A934PZP6"/>
<evidence type="ECO:0000313" key="2">
    <source>
        <dbReference type="EMBL" id="MBK0391997.1"/>
    </source>
</evidence>
<feature type="chain" id="PRO_5036829233" evidence="1">
    <location>
        <begin position="19"/>
        <end position="410"/>
    </location>
</feature>
<keyword evidence="1" id="KW-0732">Signal</keyword>